<reference evidence="5" key="1">
    <citation type="submission" date="2023-02" db="EMBL/GenBank/DDBJ databases">
        <title>Genome sequence of Hyphococcus flavus.</title>
        <authorList>
            <person name="Rong J.-C."/>
            <person name="Zhao Q."/>
            <person name="Yi M."/>
            <person name="Wu J.-Y."/>
        </authorList>
    </citation>
    <scope>NUCLEOTIDE SEQUENCE</scope>
    <source>
        <strain evidence="5">MCCC 1K03223</strain>
    </source>
</reference>
<dbReference type="SUPFAM" id="SSF52833">
    <property type="entry name" value="Thioredoxin-like"/>
    <property type="match status" value="1"/>
</dbReference>
<dbReference type="InterPro" id="IPR040079">
    <property type="entry name" value="Glutathione_S-Trfase"/>
</dbReference>
<sequence>MITVHHLENSRSQRVLWLLEELGVEYEVKRYDRDKKTNLAPATLKKVHPLGKSPVIEDRGAIYAETGAMMEYIVDQYGNGRLRPPQGGALYEKYRYWMHAAEGSYMPPLVLTLMLNRMETAPMPFFVRPLAKRLVKGVKDGYLDHTMKALFDYLEAELSTDAWLAGPDMTAADIIMSFPMEAFTARGNIKNYPNVAAAVTRIQQRPAYQRALERGGPYALMR</sequence>
<dbReference type="GO" id="GO:0004364">
    <property type="term" value="F:glutathione transferase activity"/>
    <property type="evidence" value="ECO:0007669"/>
    <property type="project" value="UniProtKB-EC"/>
</dbReference>
<dbReference type="EMBL" id="CP118166">
    <property type="protein sequence ID" value="WDI32897.1"/>
    <property type="molecule type" value="Genomic_DNA"/>
</dbReference>
<organism evidence="5 6">
    <name type="scientific">Hyphococcus flavus</name>
    <dbReference type="NCBI Taxonomy" id="1866326"/>
    <lineage>
        <taxon>Bacteria</taxon>
        <taxon>Pseudomonadati</taxon>
        <taxon>Pseudomonadota</taxon>
        <taxon>Alphaproteobacteria</taxon>
        <taxon>Parvularculales</taxon>
        <taxon>Parvularculaceae</taxon>
        <taxon>Hyphococcus</taxon>
    </lineage>
</organism>
<keyword evidence="6" id="KW-1185">Reference proteome</keyword>
<proteinExistence type="predicted"/>
<name>A0AAE9ZHH2_9PROT</name>
<dbReference type="EC" id="2.5.1.18" evidence="1"/>
<dbReference type="FunFam" id="3.40.30.10:FF:000156">
    <property type="entry name" value="Glutathione S-transferase 1"/>
    <property type="match status" value="1"/>
</dbReference>
<dbReference type="PANTHER" id="PTHR44051">
    <property type="entry name" value="GLUTATHIONE S-TRANSFERASE-RELATED"/>
    <property type="match status" value="1"/>
</dbReference>
<evidence type="ECO:0000256" key="2">
    <source>
        <dbReference type="ARBA" id="ARBA00022679"/>
    </source>
</evidence>
<dbReference type="SFLD" id="SFLDS00019">
    <property type="entry name" value="Glutathione_Transferase_(cytos"/>
    <property type="match status" value="1"/>
</dbReference>
<dbReference type="AlphaFoldDB" id="A0AAE9ZHH2"/>
<comment type="catalytic activity">
    <reaction evidence="3">
        <text>RX + glutathione = an S-substituted glutathione + a halide anion + H(+)</text>
        <dbReference type="Rhea" id="RHEA:16437"/>
        <dbReference type="ChEBI" id="CHEBI:15378"/>
        <dbReference type="ChEBI" id="CHEBI:16042"/>
        <dbReference type="ChEBI" id="CHEBI:17792"/>
        <dbReference type="ChEBI" id="CHEBI:57925"/>
        <dbReference type="ChEBI" id="CHEBI:90779"/>
        <dbReference type="EC" id="2.5.1.18"/>
    </reaction>
</comment>
<dbReference type="Proteomes" id="UP001214043">
    <property type="component" value="Chromosome"/>
</dbReference>
<dbReference type="KEGG" id="hfl:PUV54_06760"/>
<feature type="domain" description="GST N-terminal" evidence="4">
    <location>
        <begin position="1"/>
        <end position="81"/>
    </location>
</feature>
<dbReference type="SUPFAM" id="SSF47616">
    <property type="entry name" value="GST C-terminal domain-like"/>
    <property type="match status" value="1"/>
</dbReference>
<dbReference type="GO" id="GO:0004601">
    <property type="term" value="F:peroxidase activity"/>
    <property type="evidence" value="ECO:0007669"/>
    <property type="project" value="UniProtKB-ARBA"/>
</dbReference>
<dbReference type="Pfam" id="PF14497">
    <property type="entry name" value="GST_C_3"/>
    <property type="match status" value="1"/>
</dbReference>
<dbReference type="InterPro" id="IPR036249">
    <property type="entry name" value="Thioredoxin-like_sf"/>
</dbReference>
<dbReference type="Gene3D" id="3.40.30.10">
    <property type="entry name" value="Glutaredoxin"/>
    <property type="match status" value="1"/>
</dbReference>
<dbReference type="GO" id="GO:0005737">
    <property type="term" value="C:cytoplasm"/>
    <property type="evidence" value="ECO:0007669"/>
    <property type="project" value="UniProtKB-ARBA"/>
</dbReference>
<dbReference type="InterPro" id="IPR004045">
    <property type="entry name" value="Glutathione_S-Trfase_N"/>
</dbReference>
<dbReference type="InterPro" id="IPR004046">
    <property type="entry name" value="GST_C"/>
</dbReference>
<dbReference type="Gene3D" id="1.20.1050.10">
    <property type="match status" value="1"/>
</dbReference>
<dbReference type="CDD" id="cd03046">
    <property type="entry name" value="GST_N_GTT1_like"/>
    <property type="match status" value="1"/>
</dbReference>
<dbReference type="RefSeq" id="WP_274494850.1">
    <property type="nucleotide sequence ID" value="NZ_CP118166.1"/>
</dbReference>
<dbReference type="SFLD" id="SFLDG00358">
    <property type="entry name" value="Main_(cytGST)"/>
    <property type="match status" value="1"/>
</dbReference>
<keyword evidence="2" id="KW-0808">Transferase</keyword>
<dbReference type="PROSITE" id="PS50404">
    <property type="entry name" value="GST_NTER"/>
    <property type="match status" value="1"/>
</dbReference>
<evidence type="ECO:0000313" key="5">
    <source>
        <dbReference type="EMBL" id="WDI32897.1"/>
    </source>
</evidence>
<accession>A0AAE9ZHH2</accession>
<protein>
    <recommendedName>
        <fullName evidence="1">glutathione transferase</fullName>
        <ecNumber evidence="1">2.5.1.18</ecNumber>
    </recommendedName>
</protein>
<dbReference type="CDD" id="cd03189">
    <property type="entry name" value="GST_C_GTT1_like"/>
    <property type="match status" value="1"/>
</dbReference>
<dbReference type="InterPro" id="IPR036282">
    <property type="entry name" value="Glutathione-S-Trfase_C_sf"/>
</dbReference>
<evidence type="ECO:0000313" key="6">
    <source>
        <dbReference type="Proteomes" id="UP001214043"/>
    </source>
</evidence>
<gene>
    <name evidence="5" type="ORF">PUV54_06760</name>
</gene>
<dbReference type="Pfam" id="PF02798">
    <property type="entry name" value="GST_N"/>
    <property type="match status" value="1"/>
</dbReference>
<dbReference type="PANTHER" id="PTHR44051:SF9">
    <property type="entry name" value="GLUTATHIONE S-TRANSFERASE 1"/>
    <property type="match status" value="1"/>
</dbReference>
<evidence type="ECO:0000259" key="4">
    <source>
        <dbReference type="PROSITE" id="PS50404"/>
    </source>
</evidence>
<dbReference type="SFLD" id="SFLDG01150">
    <property type="entry name" value="Main.1:_Beta-like"/>
    <property type="match status" value="1"/>
</dbReference>
<evidence type="ECO:0000256" key="1">
    <source>
        <dbReference type="ARBA" id="ARBA00012452"/>
    </source>
</evidence>
<evidence type="ECO:0000256" key="3">
    <source>
        <dbReference type="ARBA" id="ARBA00047960"/>
    </source>
</evidence>